<dbReference type="Proteomes" id="UP001428817">
    <property type="component" value="Unassembled WGS sequence"/>
</dbReference>
<dbReference type="PANTHER" id="PTHR46797">
    <property type="entry name" value="HTH-TYPE TRANSCRIPTIONAL REGULATOR"/>
    <property type="match status" value="1"/>
</dbReference>
<dbReference type="Pfam" id="PF07883">
    <property type="entry name" value="Cupin_2"/>
    <property type="match status" value="1"/>
</dbReference>
<sequence length="182" mass="19632">MTAELGARIRELREHGGQSLRSVASAAGISPGFLSQIERGNANATVSTLRGIATALGLTTADLFGDDDLTASRVLRRADRSELPTGGRSKKYLLSRRPLRNLEVYCGELAPGEGTGDPYTHGEAQEMFLVVRGQVEVSLDGTLYRLSDGDSIEYRTDVPHTARNLGTDVAEVLWIISPPHRG</sequence>
<dbReference type="InterPro" id="IPR010982">
    <property type="entry name" value="Lambda_DNA-bd_dom_sf"/>
</dbReference>
<protein>
    <submittedName>
        <fullName evidence="3">XRE family transcriptional regulator</fullName>
    </submittedName>
</protein>
<dbReference type="CDD" id="cd00093">
    <property type="entry name" value="HTH_XRE"/>
    <property type="match status" value="1"/>
</dbReference>
<proteinExistence type="predicted"/>
<dbReference type="PROSITE" id="PS50943">
    <property type="entry name" value="HTH_CROC1"/>
    <property type="match status" value="1"/>
</dbReference>
<evidence type="ECO:0000259" key="2">
    <source>
        <dbReference type="PROSITE" id="PS50943"/>
    </source>
</evidence>
<dbReference type="InterPro" id="IPR013096">
    <property type="entry name" value="Cupin_2"/>
</dbReference>
<dbReference type="Gene3D" id="2.60.120.10">
    <property type="entry name" value="Jelly Rolls"/>
    <property type="match status" value="1"/>
</dbReference>
<dbReference type="CDD" id="cd02209">
    <property type="entry name" value="cupin_XRE_C"/>
    <property type="match status" value="1"/>
</dbReference>
<accession>A0ABP9RFH1</accession>
<feature type="domain" description="HTH cro/C1-type" evidence="2">
    <location>
        <begin position="9"/>
        <end position="63"/>
    </location>
</feature>
<dbReference type="InterPro" id="IPR050807">
    <property type="entry name" value="TransReg_Diox_bact_type"/>
</dbReference>
<dbReference type="PANTHER" id="PTHR46797:SF1">
    <property type="entry name" value="METHYLPHOSPHONATE SYNTHASE"/>
    <property type="match status" value="1"/>
</dbReference>
<evidence type="ECO:0000313" key="4">
    <source>
        <dbReference type="Proteomes" id="UP001428817"/>
    </source>
</evidence>
<comment type="caution">
    <text evidence="3">The sequence shown here is derived from an EMBL/GenBank/DDBJ whole genome shotgun (WGS) entry which is preliminary data.</text>
</comment>
<gene>
    <name evidence="3" type="ORF">GCM10023321_85140</name>
</gene>
<dbReference type="Pfam" id="PF13560">
    <property type="entry name" value="HTH_31"/>
    <property type="match status" value="1"/>
</dbReference>
<dbReference type="RefSeq" id="WP_185065813.1">
    <property type="nucleotide sequence ID" value="NZ_BAABJP010000068.1"/>
</dbReference>
<keyword evidence="4" id="KW-1185">Reference proteome</keyword>
<name>A0ABP9RFH1_9PSEU</name>
<dbReference type="Gene3D" id="1.10.260.40">
    <property type="entry name" value="lambda repressor-like DNA-binding domains"/>
    <property type="match status" value="1"/>
</dbReference>
<dbReference type="InterPro" id="IPR014710">
    <property type="entry name" value="RmlC-like_jellyroll"/>
</dbReference>
<evidence type="ECO:0000256" key="1">
    <source>
        <dbReference type="ARBA" id="ARBA00023125"/>
    </source>
</evidence>
<keyword evidence="1" id="KW-0238">DNA-binding</keyword>
<dbReference type="SUPFAM" id="SSF47413">
    <property type="entry name" value="lambda repressor-like DNA-binding domains"/>
    <property type="match status" value="1"/>
</dbReference>
<dbReference type="SMART" id="SM00530">
    <property type="entry name" value="HTH_XRE"/>
    <property type="match status" value="1"/>
</dbReference>
<dbReference type="SUPFAM" id="SSF51182">
    <property type="entry name" value="RmlC-like cupins"/>
    <property type="match status" value="1"/>
</dbReference>
<reference evidence="4" key="1">
    <citation type="journal article" date="2019" name="Int. J. Syst. Evol. Microbiol.">
        <title>The Global Catalogue of Microorganisms (GCM) 10K type strain sequencing project: providing services to taxonomists for standard genome sequencing and annotation.</title>
        <authorList>
            <consortium name="The Broad Institute Genomics Platform"/>
            <consortium name="The Broad Institute Genome Sequencing Center for Infectious Disease"/>
            <person name="Wu L."/>
            <person name="Ma J."/>
        </authorList>
    </citation>
    <scope>NUCLEOTIDE SEQUENCE [LARGE SCALE GENOMIC DNA]</scope>
    <source>
        <strain evidence="4">JCM 18303</strain>
    </source>
</reference>
<dbReference type="InterPro" id="IPR011051">
    <property type="entry name" value="RmlC_Cupin_sf"/>
</dbReference>
<dbReference type="EMBL" id="BAABJP010000068">
    <property type="protein sequence ID" value="GAA5176526.1"/>
    <property type="molecule type" value="Genomic_DNA"/>
</dbReference>
<evidence type="ECO:0000313" key="3">
    <source>
        <dbReference type="EMBL" id="GAA5176526.1"/>
    </source>
</evidence>
<organism evidence="3 4">
    <name type="scientific">Pseudonocardia eucalypti</name>
    <dbReference type="NCBI Taxonomy" id="648755"/>
    <lineage>
        <taxon>Bacteria</taxon>
        <taxon>Bacillati</taxon>
        <taxon>Actinomycetota</taxon>
        <taxon>Actinomycetes</taxon>
        <taxon>Pseudonocardiales</taxon>
        <taxon>Pseudonocardiaceae</taxon>
        <taxon>Pseudonocardia</taxon>
    </lineage>
</organism>
<dbReference type="InterPro" id="IPR001387">
    <property type="entry name" value="Cro/C1-type_HTH"/>
</dbReference>